<sequence length="120" mass="13544">MLLPRPEVTEHLPDELPTEFRCVSAFAPLMSAWQQAQDARRAVEDGRSAGPAAPRLERAVLERFQRLMAAEGWPVQLLRMGQDRAYARERIALGHGSSSWQLRQLSLQLGRHYGDSTALH</sequence>
<keyword evidence="2" id="KW-1185">Reference proteome</keyword>
<organism evidence="1 2">
    <name type="scientific">Sphaerotilus microaerophilus</name>
    <dbReference type="NCBI Taxonomy" id="2914710"/>
    <lineage>
        <taxon>Bacteria</taxon>
        <taxon>Pseudomonadati</taxon>
        <taxon>Pseudomonadota</taxon>
        <taxon>Betaproteobacteria</taxon>
        <taxon>Burkholderiales</taxon>
        <taxon>Sphaerotilaceae</taxon>
        <taxon>Sphaerotilus</taxon>
    </lineage>
</organism>
<dbReference type="Proteomes" id="UP001057498">
    <property type="component" value="Chromosome"/>
</dbReference>
<evidence type="ECO:0000313" key="2">
    <source>
        <dbReference type="Proteomes" id="UP001057498"/>
    </source>
</evidence>
<dbReference type="RefSeq" id="WP_251970029.1">
    <property type="nucleotide sequence ID" value="NZ_AP025730.1"/>
</dbReference>
<name>A0ABN6PRR9_9BURK</name>
<proteinExistence type="predicted"/>
<accession>A0ABN6PRR9</accession>
<gene>
    <name evidence="1" type="ORF">CATMQ487_37530</name>
</gene>
<dbReference type="EMBL" id="AP025730">
    <property type="protein sequence ID" value="BDI06783.1"/>
    <property type="molecule type" value="Genomic_DNA"/>
</dbReference>
<reference evidence="1" key="1">
    <citation type="submission" date="2022-04" db="EMBL/GenBank/DDBJ databases">
        <title>Whole genome sequence of Sphaerotilus sp. FB-5.</title>
        <authorList>
            <person name="Takeda M."/>
            <person name="Narihara S."/>
            <person name="Akimoto M."/>
            <person name="Akimoto R."/>
            <person name="Nishiyashiki S."/>
            <person name="Murakami T."/>
        </authorList>
    </citation>
    <scope>NUCLEOTIDE SEQUENCE</scope>
    <source>
        <strain evidence="1">FB-5</strain>
    </source>
</reference>
<protein>
    <submittedName>
        <fullName evidence="1">Uncharacterized protein</fullName>
    </submittedName>
</protein>
<evidence type="ECO:0000313" key="1">
    <source>
        <dbReference type="EMBL" id="BDI06783.1"/>
    </source>
</evidence>